<comment type="caution">
    <text evidence="2">The sequence shown here is derived from an EMBL/GenBank/DDBJ whole genome shotgun (WGS) entry which is preliminary data.</text>
</comment>
<accession>A0A3A5H9S5</accession>
<dbReference type="InterPro" id="IPR046165">
    <property type="entry name" value="DUF6167"/>
</dbReference>
<feature type="compositionally biased region" description="Polar residues" evidence="1">
    <location>
        <begin position="92"/>
        <end position="104"/>
    </location>
</feature>
<proteinExistence type="predicted"/>
<keyword evidence="3" id="KW-1185">Reference proteome</keyword>
<organism evidence="2 3">
    <name type="scientific">Nocardioides cavernaquae</name>
    <dbReference type="NCBI Taxonomy" id="2321396"/>
    <lineage>
        <taxon>Bacteria</taxon>
        <taxon>Bacillati</taxon>
        <taxon>Actinomycetota</taxon>
        <taxon>Actinomycetes</taxon>
        <taxon>Propionibacteriales</taxon>
        <taxon>Nocardioidaceae</taxon>
        <taxon>Nocardioides</taxon>
    </lineage>
</organism>
<sequence length="104" mass="10939">MSRALWFVAGAGAGVYGMVKARRAQQALTPDGLRDRAGSLALGARMLRDEVAQAKAEKELELRERLGLPQLASAAKPAPQLARSADHPLAISTDSPSTDSRGTS</sequence>
<gene>
    <name evidence="2" type="ORF">D4739_14895</name>
</gene>
<evidence type="ECO:0000313" key="3">
    <source>
        <dbReference type="Proteomes" id="UP000276542"/>
    </source>
</evidence>
<reference evidence="3" key="1">
    <citation type="submission" date="2018-09" db="EMBL/GenBank/DDBJ databases">
        <authorList>
            <person name="Zhu H."/>
        </authorList>
    </citation>
    <scope>NUCLEOTIDE SEQUENCE [LARGE SCALE GENOMIC DNA]</scope>
    <source>
        <strain evidence="3">K1W22B-1</strain>
    </source>
</reference>
<dbReference type="Proteomes" id="UP000276542">
    <property type="component" value="Unassembled WGS sequence"/>
</dbReference>
<evidence type="ECO:0008006" key="4">
    <source>
        <dbReference type="Google" id="ProtNLM"/>
    </source>
</evidence>
<dbReference type="EMBL" id="QYRP01000002">
    <property type="protein sequence ID" value="RJS47376.1"/>
    <property type="molecule type" value="Genomic_DNA"/>
</dbReference>
<name>A0A3A5H9S5_9ACTN</name>
<dbReference type="Pfam" id="PF19664">
    <property type="entry name" value="DUF6167"/>
    <property type="match status" value="1"/>
</dbReference>
<feature type="region of interest" description="Disordered" evidence="1">
    <location>
        <begin position="69"/>
        <end position="104"/>
    </location>
</feature>
<dbReference type="RefSeq" id="WP_120061342.1">
    <property type="nucleotide sequence ID" value="NZ_QYRP01000002.1"/>
</dbReference>
<protein>
    <recommendedName>
        <fullName evidence="4">Secreted protein</fullName>
    </recommendedName>
</protein>
<evidence type="ECO:0000313" key="2">
    <source>
        <dbReference type="EMBL" id="RJS47376.1"/>
    </source>
</evidence>
<dbReference type="AlphaFoldDB" id="A0A3A5H9S5"/>
<evidence type="ECO:0000256" key="1">
    <source>
        <dbReference type="SAM" id="MobiDB-lite"/>
    </source>
</evidence>
<dbReference type="OrthoDB" id="4952314at2"/>